<dbReference type="KEGG" id="tsy:THSYN_21565"/>
<name>A0A2K8UCL4_9GAMM</name>
<dbReference type="OrthoDB" id="5771171at2"/>
<dbReference type="RefSeq" id="WP_100920965.1">
    <property type="nucleotide sequence ID" value="NZ_CP020370.1"/>
</dbReference>
<organism evidence="1 2">
    <name type="scientific">Candidatus Thiodictyon syntrophicum</name>
    <dbReference type="NCBI Taxonomy" id="1166950"/>
    <lineage>
        <taxon>Bacteria</taxon>
        <taxon>Pseudomonadati</taxon>
        <taxon>Pseudomonadota</taxon>
        <taxon>Gammaproteobacteria</taxon>
        <taxon>Chromatiales</taxon>
        <taxon>Chromatiaceae</taxon>
        <taxon>Thiodictyon</taxon>
    </lineage>
</organism>
<dbReference type="Proteomes" id="UP000232638">
    <property type="component" value="Chromosome"/>
</dbReference>
<dbReference type="EMBL" id="CP020370">
    <property type="protein sequence ID" value="AUB83275.1"/>
    <property type="molecule type" value="Genomic_DNA"/>
</dbReference>
<dbReference type="InterPro" id="IPR036390">
    <property type="entry name" value="WH_DNA-bd_sf"/>
</dbReference>
<accession>A0A2K8UCL4</accession>
<keyword evidence="2" id="KW-1185">Reference proteome</keyword>
<proteinExistence type="predicted"/>
<gene>
    <name evidence="1" type="ORF">THSYN_21565</name>
</gene>
<protein>
    <submittedName>
        <fullName evidence="1">Uncharacterized protein</fullName>
    </submittedName>
</protein>
<reference evidence="1 2" key="1">
    <citation type="submission" date="2017-03" db="EMBL/GenBank/DDBJ databases">
        <title>Complete genome sequence of Candidatus 'Thiodictyon syntrophicum' sp. nov. strain Cad16T, a photolithoautotroph purple sulfur bacterium isolated from an alpine meromictic lake.</title>
        <authorList>
            <person name="Luedin S.M."/>
            <person name="Pothier J.F."/>
            <person name="Danza F."/>
            <person name="Storelli N."/>
            <person name="Wittwer M."/>
            <person name="Tonolla M."/>
        </authorList>
    </citation>
    <scope>NUCLEOTIDE SEQUENCE [LARGE SCALE GENOMIC DNA]</scope>
    <source>
        <strain evidence="1 2">Cad16T</strain>
    </source>
</reference>
<dbReference type="SUPFAM" id="SSF46785">
    <property type="entry name" value="Winged helix' DNA-binding domain"/>
    <property type="match status" value="1"/>
</dbReference>
<evidence type="ECO:0000313" key="2">
    <source>
        <dbReference type="Proteomes" id="UP000232638"/>
    </source>
</evidence>
<sequence>MSKAIVEIPRRGEYFQRALEVAALVDAGQAVPEADYHLGYSSAAQLFGELTPVRLALLEALKGLGPASIEALAGRLGRNETDVHADTLELLDLGLVEKTGAGLLWVPWEEIQIRVNLCGAQAA</sequence>
<dbReference type="Pfam" id="PF25212">
    <property type="entry name" value="HVO_A0114"/>
    <property type="match status" value="1"/>
</dbReference>
<dbReference type="AlphaFoldDB" id="A0A2K8UCL4"/>
<evidence type="ECO:0000313" key="1">
    <source>
        <dbReference type="EMBL" id="AUB83275.1"/>
    </source>
</evidence>